<evidence type="ECO:0000313" key="3">
    <source>
        <dbReference type="Proteomes" id="UP001549104"/>
    </source>
</evidence>
<reference evidence="2 3" key="1">
    <citation type="submission" date="2024-06" db="EMBL/GenBank/DDBJ databases">
        <title>Sorghum-associated microbial communities from plants grown in Nebraska, USA.</title>
        <authorList>
            <person name="Schachtman D."/>
        </authorList>
    </citation>
    <scope>NUCLEOTIDE SEQUENCE [LARGE SCALE GENOMIC DNA]</scope>
    <source>
        <strain evidence="2 3">1288</strain>
    </source>
</reference>
<name>A0ABV2KET7_SPOPS</name>
<feature type="region of interest" description="Disordered" evidence="1">
    <location>
        <begin position="1"/>
        <end position="23"/>
    </location>
</feature>
<dbReference type="EMBL" id="JBEPME010000013">
    <property type="protein sequence ID" value="MET3659610.1"/>
    <property type="molecule type" value="Genomic_DNA"/>
</dbReference>
<evidence type="ECO:0000313" key="2">
    <source>
        <dbReference type="EMBL" id="MET3659610.1"/>
    </source>
</evidence>
<keyword evidence="3" id="KW-1185">Reference proteome</keyword>
<proteinExistence type="predicted"/>
<comment type="caution">
    <text evidence="2">The sequence shown here is derived from an EMBL/GenBank/DDBJ whole genome shotgun (WGS) entry which is preliminary data.</text>
</comment>
<accession>A0ABV2KET7</accession>
<sequence length="49" mass="5483">MNELKKLSMMSKLSNKEGNADMKVKERASLKELGTSMAKDSLKKVLVKI</sequence>
<protein>
    <submittedName>
        <fullName evidence="2">Uncharacterized protein</fullName>
    </submittedName>
</protein>
<organism evidence="2 3">
    <name type="scientific">Sporosarcina psychrophila</name>
    <name type="common">Bacillus psychrophilus</name>
    <dbReference type="NCBI Taxonomy" id="1476"/>
    <lineage>
        <taxon>Bacteria</taxon>
        <taxon>Bacillati</taxon>
        <taxon>Bacillota</taxon>
        <taxon>Bacilli</taxon>
        <taxon>Bacillales</taxon>
        <taxon>Caryophanaceae</taxon>
        <taxon>Sporosarcina</taxon>
    </lineage>
</organism>
<feature type="compositionally biased region" description="Basic and acidic residues" evidence="1">
    <location>
        <begin position="14"/>
        <end position="23"/>
    </location>
</feature>
<dbReference type="Proteomes" id="UP001549104">
    <property type="component" value="Unassembled WGS sequence"/>
</dbReference>
<gene>
    <name evidence="2" type="ORF">ABIC55_004756</name>
</gene>
<evidence type="ECO:0000256" key="1">
    <source>
        <dbReference type="SAM" id="MobiDB-lite"/>
    </source>
</evidence>
<dbReference type="RefSeq" id="WP_342538309.1">
    <property type="nucleotide sequence ID" value="NZ_JBEPME010000013.1"/>
</dbReference>